<gene>
    <name evidence="1" type="ORF">PGIGA_G00186880</name>
</gene>
<dbReference type="EMBL" id="CM040456">
    <property type="protein sequence ID" value="MCI4376281.1"/>
    <property type="molecule type" value="Genomic_DNA"/>
</dbReference>
<evidence type="ECO:0000313" key="2">
    <source>
        <dbReference type="Proteomes" id="UP000829447"/>
    </source>
</evidence>
<organism evidence="1 2">
    <name type="scientific">Pangasianodon gigas</name>
    <name type="common">Mekong giant catfish</name>
    <name type="synonym">Pangasius gigas</name>
    <dbReference type="NCBI Taxonomy" id="30993"/>
    <lineage>
        <taxon>Eukaryota</taxon>
        <taxon>Metazoa</taxon>
        <taxon>Chordata</taxon>
        <taxon>Craniata</taxon>
        <taxon>Vertebrata</taxon>
        <taxon>Euteleostomi</taxon>
        <taxon>Actinopterygii</taxon>
        <taxon>Neopterygii</taxon>
        <taxon>Teleostei</taxon>
        <taxon>Ostariophysi</taxon>
        <taxon>Siluriformes</taxon>
        <taxon>Pangasiidae</taxon>
        <taxon>Pangasianodon</taxon>
    </lineage>
</organism>
<dbReference type="Proteomes" id="UP000829447">
    <property type="component" value="Linkage Group LG3"/>
</dbReference>
<comment type="caution">
    <text evidence="1">The sequence shown here is derived from an EMBL/GenBank/DDBJ whole genome shotgun (WGS) entry which is preliminary data.</text>
</comment>
<name>A0ACC5WC51_PANGG</name>
<evidence type="ECO:0000313" key="1">
    <source>
        <dbReference type="EMBL" id="MCI4376281.1"/>
    </source>
</evidence>
<keyword evidence="2" id="KW-1185">Reference proteome</keyword>
<reference evidence="1 2" key="1">
    <citation type="journal article" date="2022" name="bioRxiv">
        <title>An ancient truncated duplication of the anti-Mullerian hormone receptor type 2 gene is a potential conserved master sex determinant in the Pangasiidae catfish family.</title>
        <authorList>
            <person name="Wen M."/>
            <person name="Pan Q."/>
            <person name="Jouanno E."/>
            <person name="Montfort J."/>
            <person name="Zahm M."/>
            <person name="Cabau C."/>
            <person name="Klopp C."/>
            <person name="Iampietro C."/>
            <person name="Roques C."/>
            <person name="Bouchez O."/>
            <person name="Castinel A."/>
            <person name="Donnadieu C."/>
            <person name="Parrinello H."/>
            <person name="Poncet C."/>
            <person name="Belmonte E."/>
            <person name="Gautier V."/>
            <person name="Avarre J.-C."/>
            <person name="Dugue R."/>
            <person name="Gustiano R."/>
            <person name="Ha T.T.T."/>
            <person name="Campet M."/>
            <person name="Sriphairoj K."/>
            <person name="Ribolli J."/>
            <person name="de Almeida F.L."/>
            <person name="Desvignes T."/>
            <person name="Postlethwait J.H."/>
            <person name="Bucao C.F."/>
            <person name="Robinson-Rechavi M."/>
            <person name="Bobe J."/>
            <person name="Herpin A."/>
            <person name="Guiguen Y."/>
        </authorList>
    </citation>
    <scope>NUCLEOTIDE SEQUENCE [LARGE SCALE GENOMIC DNA]</scope>
    <source>
        <strain evidence="1">YG-Dec2019</strain>
    </source>
</reference>
<proteinExistence type="predicted"/>
<sequence length="75" mass="8325">SEYSCVRGFFRIEIWCSVEISGFRAVYKLLLVMYLEVGAMVTVFLLAPLSLSKSLVSWPCSDPDLSPASCVKCLV</sequence>
<accession>A0ACC5WC51</accession>
<feature type="non-terminal residue" evidence="1">
    <location>
        <position position="1"/>
    </location>
</feature>
<protein>
    <submittedName>
        <fullName evidence="1">Uncharacterized protein</fullName>
    </submittedName>
</protein>